<sequence length="202" mass="23346">MEKMTERVVREQLVLAMQQGYLVEVHNLPGDDYFNVGFVVGIDPTFCLLISIDWDGKINGLIVIRISSIMAIIKGSDYLTTVSEKTKVAHRYHYFDIWQVQRFLDDHPEITSGNLLGNALADAYDHHLPVVVGTQKYKGNDDFIGHIVQLDRIQLVLHYFNEHDLSSLWEYQVLLAQIDYLRFRGTQMATGQQIFRDIFPEE</sequence>
<dbReference type="OrthoDB" id="2321420at2"/>
<evidence type="ECO:0000313" key="2">
    <source>
        <dbReference type="Proteomes" id="UP000239920"/>
    </source>
</evidence>
<accession>A0A2J6NQB6</accession>
<organism evidence="1 2">
    <name type="scientific">Limosilactobacillus pontis</name>
    <dbReference type="NCBI Taxonomy" id="35787"/>
    <lineage>
        <taxon>Bacteria</taxon>
        <taxon>Bacillati</taxon>
        <taxon>Bacillota</taxon>
        <taxon>Bacilli</taxon>
        <taxon>Lactobacillales</taxon>
        <taxon>Lactobacillaceae</taxon>
        <taxon>Limosilactobacillus</taxon>
    </lineage>
</organism>
<dbReference type="Proteomes" id="UP000239920">
    <property type="component" value="Unassembled WGS sequence"/>
</dbReference>
<gene>
    <name evidence="1" type="ORF">CK797_01590</name>
</gene>
<evidence type="ECO:0000313" key="1">
    <source>
        <dbReference type="EMBL" id="PMB83510.1"/>
    </source>
</evidence>
<name>A0A2J6NQB6_9LACO</name>
<dbReference type="AlphaFoldDB" id="A0A2J6NQB6"/>
<proteinExistence type="predicted"/>
<protein>
    <submittedName>
        <fullName evidence="1">Uncharacterized protein</fullName>
    </submittedName>
</protein>
<dbReference type="RefSeq" id="WP_104688064.1">
    <property type="nucleotide sequence ID" value="NZ_JBKTHY010000008.1"/>
</dbReference>
<dbReference type="EMBL" id="PNFV01000001">
    <property type="protein sequence ID" value="PMB83510.1"/>
    <property type="molecule type" value="Genomic_DNA"/>
</dbReference>
<reference evidence="1 2" key="1">
    <citation type="submission" date="2017-09" db="EMBL/GenBank/DDBJ databases">
        <title>Bacterial strain isolated from the female urinary microbiota.</title>
        <authorList>
            <person name="Thomas-White K."/>
            <person name="Kumar N."/>
            <person name="Forster S."/>
            <person name="Putonti C."/>
            <person name="Lawley T."/>
            <person name="Wolfe A.J."/>
        </authorList>
    </citation>
    <scope>NUCLEOTIDE SEQUENCE [LARGE SCALE GENOMIC DNA]</scope>
    <source>
        <strain evidence="1 2">UMB0683</strain>
    </source>
</reference>
<comment type="caution">
    <text evidence="1">The sequence shown here is derived from an EMBL/GenBank/DDBJ whole genome shotgun (WGS) entry which is preliminary data.</text>
</comment>